<dbReference type="Proteomes" id="UP000483432">
    <property type="component" value="Unassembled WGS sequence"/>
</dbReference>
<sequence length="795" mass="87341">MHSQAEYPLTSHTTSEAGPFWAEAPDHGRAMDRMGATLECRLVGVDPTLASMDEKLDARRHVAMIETAVRLLGKERGLTLGFSNRIEEAGVAPQPSLRLGVVCDSGSCEEAQRGLNDILPLLEHQTGYRFNAEAIPAVAPGIYENAYELEGVMLTSRSPKGLSVASESALPILFSRPGRYHPLRSAWTILSRSRFPVSLELGLHLVELQAESLDYLEQALNLLLRGKVVLLEYPSRRLQVPGEADAHYEYVKGLLEAWLRYPRGYRVSARLSSDSILPAGLAHAVGGAIYPGRHFHLAEHAAPMPQALDLRACFNESHHLPELAPSLSDVMEMEIPAWAMPHTTLPSRGTRIGESGGQPVCLDWQARLRHVFVLGATGSGKSTLLLNMIRQDMLAGEGVCLVDPNGDLYEDVKLHIPPERADDVVLLDAGDFDRAYGLNFLEVDGPHPEIMASQNANAMLHILGRLYDLRVAGGPMFEMYMRAALLLVMRNRLPGLTLIEAARAFSDEAYRLHLIRHCIDAETVHFWRHVAQQVAGDHSLSNIAPYVISKLNQMTHNALVKPIIGQSKSTVSFREMMDQGKIVLVNLSKGRLGEMDARFLGMMLLSKLSAAALGRADMAREARKPFYVYVDEYHNYAGEANLSLMLAEGRKYGIGLTLATQHLQQLKDGQGAKEALAAVMGNAATHIYFRTGPVDEEILAPFLGAAIPRHQMAYLPDYAAAVRVMAEGHPLPPFVMNAAPVPTADWPAEASRVATGRIQEMYGKYTRTALNVEAEIAFRGKLPKLAQPEIVPSMS</sequence>
<dbReference type="Gene3D" id="3.40.50.300">
    <property type="entry name" value="P-loop containing nucleotide triphosphate hydrolases"/>
    <property type="match status" value="2"/>
</dbReference>
<accession>A0A7C9NT46</accession>
<evidence type="ECO:0000256" key="1">
    <source>
        <dbReference type="SAM" id="MobiDB-lite"/>
    </source>
</evidence>
<evidence type="ECO:0000259" key="3">
    <source>
        <dbReference type="Pfam" id="PF12696"/>
    </source>
</evidence>
<dbReference type="GO" id="GO:0003677">
    <property type="term" value="F:DNA binding"/>
    <property type="evidence" value="ECO:0007669"/>
    <property type="project" value="UniProtKB-KW"/>
</dbReference>
<dbReference type="CDD" id="cd01127">
    <property type="entry name" value="TrwB_TraG_TraD_VirD4"/>
    <property type="match status" value="2"/>
</dbReference>
<dbReference type="InterPro" id="IPR051162">
    <property type="entry name" value="T4SS_component"/>
</dbReference>
<keyword evidence="4" id="KW-0238">DNA-binding</keyword>
<feature type="region of interest" description="Disordered" evidence="1">
    <location>
        <begin position="1"/>
        <end position="24"/>
    </location>
</feature>
<name>A0A7C9NT46_9PROT</name>
<dbReference type="InterPro" id="IPR032689">
    <property type="entry name" value="TraG-D_C"/>
</dbReference>
<dbReference type="Pfam" id="PF01935">
    <property type="entry name" value="DUF87"/>
    <property type="match status" value="1"/>
</dbReference>
<evidence type="ECO:0000313" key="5">
    <source>
        <dbReference type="Proteomes" id="UP000483432"/>
    </source>
</evidence>
<dbReference type="PANTHER" id="PTHR30121">
    <property type="entry name" value="UNCHARACTERIZED PROTEIN YJGR-RELATED"/>
    <property type="match status" value="1"/>
</dbReference>
<dbReference type="AlphaFoldDB" id="A0A7C9NT46"/>
<organism evidence="4 5">
    <name type="scientific">Sulfuriferula multivorans</name>
    <dbReference type="NCBI Taxonomy" id="1559896"/>
    <lineage>
        <taxon>Bacteria</taxon>
        <taxon>Pseudomonadati</taxon>
        <taxon>Pseudomonadota</taxon>
        <taxon>Betaproteobacteria</taxon>
        <taxon>Nitrosomonadales</taxon>
        <taxon>Sulfuricellaceae</taxon>
        <taxon>Sulfuriferula</taxon>
    </lineage>
</organism>
<comment type="caution">
    <text evidence="4">The sequence shown here is derived from an EMBL/GenBank/DDBJ whole genome shotgun (WGS) entry which is preliminary data.</text>
</comment>
<dbReference type="Pfam" id="PF12696">
    <property type="entry name" value="TraG-D_C"/>
    <property type="match status" value="1"/>
</dbReference>
<dbReference type="InterPro" id="IPR027417">
    <property type="entry name" value="P-loop_NTPase"/>
</dbReference>
<proteinExistence type="predicted"/>
<dbReference type="SUPFAM" id="SSF52540">
    <property type="entry name" value="P-loop containing nucleoside triphosphate hydrolases"/>
    <property type="match status" value="1"/>
</dbReference>
<feature type="domain" description="TraD/TraG TraM recognition site" evidence="3">
    <location>
        <begin position="625"/>
        <end position="693"/>
    </location>
</feature>
<evidence type="ECO:0000313" key="4">
    <source>
        <dbReference type="EMBL" id="NDP47500.1"/>
    </source>
</evidence>
<dbReference type="InterPro" id="IPR002789">
    <property type="entry name" value="HerA_central"/>
</dbReference>
<reference evidence="4 5" key="1">
    <citation type="submission" date="2019-09" db="EMBL/GenBank/DDBJ databases">
        <title>H2 Metabolism Revealed by Metagenomic Analysis in Subglacial Sediment of East Antarctica.</title>
        <authorList>
            <person name="Yang Z."/>
            <person name="Zhang Y."/>
            <person name="Lv Y."/>
            <person name="Yan W."/>
            <person name="Xiao X."/>
            <person name="Sun B."/>
            <person name="Ma H."/>
        </authorList>
    </citation>
    <scope>NUCLEOTIDE SEQUENCE [LARGE SCALE GENOMIC DNA]</scope>
    <source>
        <strain evidence="4">Bin2_2</strain>
    </source>
</reference>
<evidence type="ECO:0000259" key="2">
    <source>
        <dbReference type="Pfam" id="PF01935"/>
    </source>
</evidence>
<dbReference type="EMBL" id="JAAFGW010000035">
    <property type="protein sequence ID" value="NDP47500.1"/>
    <property type="molecule type" value="Genomic_DNA"/>
</dbReference>
<feature type="domain" description="Helicase HerA central" evidence="2">
    <location>
        <begin position="355"/>
        <end position="425"/>
    </location>
</feature>
<protein>
    <submittedName>
        <fullName evidence="4">Type IV secretion system DNA-binding domain-containing protein</fullName>
    </submittedName>
</protein>
<gene>
    <name evidence="4" type="ORF">GZ085_03745</name>
</gene>
<dbReference type="PANTHER" id="PTHR30121:SF6">
    <property type="entry name" value="SLR6007 PROTEIN"/>
    <property type="match status" value="1"/>
</dbReference>